<evidence type="ECO:0000313" key="1">
    <source>
        <dbReference type="EMBL" id="BDB97546.1"/>
    </source>
</evidence>
<proteinExistence type="predicted"/>
<dbReference type="EMBL" id="AP025226">
    <property type="protein sequence ID" value="BDB97546.1"/>
    <property type="molecule type" value="Genomic_DNA"/>
</dbReference>
<dbReference type="Proteomes" id="UP001319921">
    <property type="component" value="Chromosome"/>
</dbReference>
<dbReference type="KEGG" id="scas:SACC_05630"/>
<protein>
    <submittedName>
        <fullName evidence="1">Uncharacterized protein</fullName>
    </submittedName>
</protein>
<accession>A0AAQ4CP15</accession>
<dbReference type="RefSeq" id="WP_229571535.1">
    <property type="nucleotide sequence ID" value="NZ_AP025226.1"/>
</dbReference>
<evidence type="ECO:0000313" key="2">
    <source>
        <dbReference type="Proteomes" id="UP001319921"/>
    </source>
</evidence>
<dbReference type="AlphaFoldDB" id="A0AAQ4CP15"/>
<reference evidence="1 2" key="1">
    <citation type="journal article" date="2022" name="Microbiol. Resour. Announc.">
        <title>Complete Genome Sequence of the Hyperthermophilic and Acidophilic Archaeon Saccharolobus caldissimus Strain HS-3T.</title>
        <authorList>
            <person name="Sakai H.D."/>
            <person name="Kurosawa N."/>
        </authorList>
    </citation>
    <scope>NUCLEOTIDE SEQUENCE [LARGE SCALE GENOMIC DNA]</scope>
    <source>
        <strain evidence="1 2">JCM32116</strain>
    </source>
</reference>
<dbReference type="GeneID" id="68865293"/>
<gene>
    <name evidence="1" type="ORF">SACC_05630</name>
</gene>
<keyword evidence="2" id="KW-1185">Reference proteome</keyword>
<sequence length="52" mass="6084">METINEVLKLMEQIENIIKNYNPSAKDKEILQKVLAKNMELSAEIYAKYLKV</sequence>
<organism evidence="1 2">
    <name type="scientific">Saccharolobus caldissimus</name>
    <dbReference type="NCBI Taxonomy" id="1702097"/>
    <lineage>
        <taxon>Archaea</taxon>
        <taxon>Thermoproteota</taxon>
        <taxon>Thermoprotei</taxon>
        <taxon>Sulfolobales</taxon>
        <taxon>Sulfolobaceae</taxon>
        <taxon>Saccharolobus</taxon>
    </lineage>
</organism>
<name>A0AAQ4CP15_9CREN</name>